<keyword evidence="3" id="KW-1185">Reference proteome</keyword>
<dbReference type="InterPro" id="IPR018228">
    <property type="entry name" value="DNase_TatD-rel_CS"/>
</dbReference>
<dbReference type="PROSITE" id="PS51257">
    <property type="entry name" value="PROKAR_LIPOPROTEIN"/>
    <property type="match status" value="1"/>
</dbReference>
<evidence type="ECO:0000259" key="1">
    <source>
        <dbReference type="Pfam" id="PF01979"/>
    </source>
</evidence>
<dbReference type="Proteomes" id="UP001595818">
    <property type="component" value="Unassembled WGS sequence"/>
</dbReference>
<proteinExistence type="predicted"/>
<name>A0ABV9SVC3_9BACT</name>
<dbReference type="Gene3D" id="1.20.58.520">
    <property type="entry name" value="Amidohydrolase"/>
    <property type="match status" value="1"/>
</dbReference>
<dbReference type="InterPro" id="IPR011059">
    <property type="entry name" value="Metal-dep_hydrolase_composite"/>
</dbReference>
<dbReference type="PROSITE" id="PS01137">
    <property type="entry name" value="TATD_1"/>
    <property type="match status" value="1"/>
</dbReference>
<sequence>MRLKTFTVSILIILLLTACREGSPPKTAPEQDSKLRIQAVNESEIKSGAGLIAVVGANVIDGKGGPVLSSATVLIQNDRILEVGRHDEIQVPKEALVFEAEGKYLVPGLIDAHFHLDQLEGLPHIFLKRGITSLRDPGAWIEAYDNERKTNDALPRLFLTGPHFDMFPPAYPKNSLIISDEEEAKMQVRKMAEKGASAIKIYYRLSLGSIRAVCEEAQRLGLPVTAHLEISDALEVIRRGVDGIEHVTSFGLSLVEQPEAEAYRQRVLADNNARREGRYEMWQHIDPKGPKAMAAYQLMADRKTFFSPTLAAFEARDDAHTPVRVAGFEKMLEFTGEAYRQGVQIVVGSHSYVPYSEYGWAYHQEMELLQESGMSPEDILQSATYQNARFFKVDDRLGSIETGKIADLLLVESNPYEDIRNMRQINRVMLNGRWIE</sequence>
<accession>A0ABV9SVC3</accession>
<dbReference type="RefSeq" id="WP_377060617.1">
    <property type="nucleotide sequence ID" value="NZ_JBHSJJ010000001.1"/>
</dbReference>
<organism evidence="2 3">
    <name type="scientific">Negadavirga shengliensis</name>
    <dbReference type="NCBI Taxonomy" id="1389218"/>
    <lineage>
        <taxon>Bacteria</taxon>
        <taxon>Pseudomonadati</taxon>
        <taxon>Bacteroidota</taxon>
        <taxon>Cytophagia</taxon>
        <taxon>Cytophagales</taxon>
        <taxon>Cyclobacteriaceae</taxon>
        <taxon>Negadavirga</taxon>
    </lineage>
</organism>
<evidence type="ECO:0000313" key="3">
    <source>
        <dbReference type="Proteomes" id="UP001595818"/>
    </source>
</evidence>
<dbReference type="PANTHER" id="PTHR43135">
    <property type="entry name" value="ALPHA-D-RIBOSE 1-METHYLPHOSPHONATE 5-TRIPHOSPHATE DIPHOSPHATASE"/>
    <property type="match status" value="1"/>
</dbReference>
<protein>
    <submittedName>
        <fullName evidence="2">Amidohydrolase family protein</fullName>
    </submittedName>
</protein>
<dbReference type="EMBL" id="JBHSJJ010000001">
    <property type="protein sequence ID" value="MFC4870245.1"/>
    <property type="molecule type" value="Genomic_DNA"/>
</dbReference>
<dbReference type="InterPro" id="IPR032466">
    <property type="entry name" value="Metal_Hydrolase"/>
</dbReference>
<dbReference type="Gene3D" id="3.30.110.90">
    <property type="entry name" value="Amidohydrolase"/>
    <property type="match status" value="1"/>
</dbReference>
<feature type="domain" description="Amidohydrolase-related" evidence="1">
    <location>
        <begin position="104"/>
        <end position="434"/>
    </location>
</feature>
<dbReference type="SUPFAM" id="SSF51338">
    <property type="entry name" value="Composite domain of metallo-dependent hydrolases"/>
    <property type="match status" value="1"/>
</dbReference>
<gene>
    <name evidence="2" type="ORF">ACFPFU_01000</name>
</gene>
<evidence type="ECO:0000313" key="2">
    <source>
        <dbReference type="EMBL" id="MFC4870245.1"/>
    </source>
</evidence>
<dbReference type="Gene3D" id="3.40.50.10910">
    <property type="entry name" value="Amidohydrolase"/>
    <property type="match status" value="1"/>
</dbReference>
<dbReference type="InterPro" id="IPR006680">
    <property type="entry name" value="Amidohydro-rel"/>
</dbReference>
<dbReference type="Pfam" id="PF01979">
    <property type="entry name" value="Amidohydro_1"/>
    <property type="match status" value="1"/>
</dbReference>
<dbReference type="InterPro" id="IPR051781">
    <property type="entry name" value="Metallo-dep_Hydrolase"/>
</dbReference>
<comment type="caution">
    <text evidence="2">The sequence shown here is derived from an EMBL/GenBank/DDBJ whole genome shotgun (WGS) entry which is preliminary data.</text>
</comment>
<dbReference type="SUPFAM" id="SSF51556">
    <property type="entry name" value="Metallo-dependent hydrolases"/>
    <property type="match status" value="1"/>
</dbReference>
<dbReference type="PANTHER" id="PTHR43135:SF3">
    <property type="entry name" value="ALPHA-D-RIBOSE 1-METHYLPHOSPHONATE 5-TRIPHOSPHATE DIPHOSPHATASE"/>
    <property type="match status" value="1"/>
</dbReference>
<reference evidence="3" key="1">
    <citation type="journal article" date="2019" name="Int. J. Syst. Evol. Microbiol.">
        <title>The Global Catalogue of Microorganisms (GCM) 10K type strain sequencing project: providing services to taxonomists for standard genome sequencing and annotation.</title>
        <authorList>
            <consortium name="The Broad Institute Genomics Platform"/>
            <consortium name="The Broad Institute Genome Sequencing Center for Infectious Disease"/>
            <person name="Wu L."/>
            <person name="Ma J."/>
        </authorList>
    </citation>
    <scope>NUCLEOTIDE SEQUENCE [LARGE SCALE GENOMIC DNA]</scope>
    <source>
        <strain evidence="3">CGMCC 4.7466</strain>
    </source>
</reference>
<dbReference type="Gene3D" id="2.30.40.10">
    <property type="entry name" value="Urease, subunit C, domain 1"/>
    <property type="match status" value="1"/>
</dbReference>